<dbReference type="AlphaFoldDB" id="A0A1I3ULA3"/>
<evidence type="ECO:0008006" key="3">
    <source>
        <dbReference type="Google" id="ProtNLM"/>
    </source>
</evidence>
<dbReference type="Proteomes" id="UP000199445">
    <property type="component" value="Unassembled WGS sequence"/>
</dbReference>
<sequence length="71" mass="8502">MVDDAITEISKKEDWPPVMEWRAFADWIRVDHSIVHMWLHRAYIPSIRIGKRRMVNLVQLIEDLKGQESDE</sequence>
<name>A0A1I3ULA3_9GAMM</name>
<gene>
    <name evidence="1" type="ORF">SAMN05216429_106137</name>
</gene>
<dbReference type="RefSeq" id="WP_091704175.1">
    <property type="nucleotide sequence ID" value="NZ_BMYN01000012.1"/>
</dbReference>
<protein>
    <recommendedName>
        <fullName evidence="3">DNA-binding protein</fullName>
    </recommendedName>
</protein>
<reference evidence="1 2" key="1">
    <citation type="submission" date="2016-10" db="EMBL/GenBank/DDBJ databases">
        <authorList>
            <person name="de Groot N.N."/>
        </authorList>
    </citation>
    <scope>NUCLEOTIDE SEQUENCE [LARGE SCALE GENOMIC DNA]</scope>
    <source>
        <strain evidence="1 2">IBRC-M 10445</strain>
    </source>
</reference>
<organism evidence="1 2">
    <name type="scientific">Marinobacter persicus</name>
    <dbReference type="NCBI Taxonomy" id="930118"/>
    <lineage>
        <taxon>Bacteria</taxon>
        <taxon>Pseudomonadati</taxon>
        <taxon>Pseudomonadota</taxon>
        <taxon>Gammaproteobacteria</taxon>
        <taxon>Pseudomonadales</taxon>
        <taxon>Marinobacteraceae</taxon>
        <taxon>Marinobacter</taxon>
    </lineage>
</organism>
<proteinExistence type="predicted"/>
<accession>A0A1I3ULA3</accession>
<evidence type="ECO:0000313" key="2">
    <source>
        <dbReference type="Proteomes" id="UP000199445"/>
    </source>
</evidence>
<keyword evidence="2" id="KW-1185">Reference proteome</keyword>
<dbReference type="EMBL" id="FOSC01000006">
    <property type="protein sequence ID" value="SFJ82616.1"/>
    <property type="molecule type" value="Genomic_DNA"/>
</dbReference>
<dbReference type="OrthoDB" id="9035707at2"/>
<evidence type="ECO:0000313" key="1">
    <source>
        <dbReference type="EMBL" id="SFJ82616.1"/>
    </source>
</evidence>